<dbReference type="Proteomes" id="UP001235874">
    <property type="component" value="Chromosome"/>
</dbReference>
<feature type="domain" description="Glycosyl hydrolase family 67 catalytic" evidence="2">
    <location>
        <begin position="26"/>
        <end position="171"/>
    </location>
</feature>
<feature type="compositionally biased region" description="Low complexity" evidence="1">
    <location>
        <begin position="204"/>
        <end position="220"/>
    </location>
</feature>
<name>A0AAJ6HUV3_9ACTN</name>
<dbReference type="GO" id="GO:0033939">
    <property type="term" value="F:xylan alpha-1,2-glucuronosidase activity"/>
    <property type="evidence" value="ECO:0007669"/>
    <property type="project" value="TreeGrafter"/>
</dbReference>
<dbReference type="InterPro" id="IPR011100">
    <property type="entry name" value="Glyco_hydro_67_cat"/>
</dbReference>
<dbReference type="KEGG" id="mprn:Q3V37_23920"/>
<evidence type="ECO:0000256" key="1">
    <source>
        <dbReference type="SAM" id="MobiDB-lite"/>
    </source>
</evidence>
<feature type="region of interest" description="Disordered" evidence="1">
    <location>
        <begin position="1"/>
        <end position="33"/>
    </location>
</feature>
<dbReference type="AlphaFoldDB" id="A0AAJ6HUV3"/>
<evidence type="ECO:0000313" key="4">
    <source>
        <dbReference type="Proteomes" id="UP001235874"/>
    </source>
</evidence>
<dbReference type="EMBL" id="CP130472">
    <property type="protein sequence ID" value="WLS44409.1"/>
    <property type="molecule type" value="Genomic_DNA"/>
</dbReference>
<feature type="region of interest" description="Disordered" evidence="1">
    <location>
        <begin position="174"/>
        <end position="220"/>
    </location>
</feature>
<dbReference type="InterPro" id="IPR017853">
    <property type="entry name" value="GH"/>
</dbReference>
<dbReference type="GO" id="GO:0045493">
    <property type="term" value="P:xylan catabolic process"/>
    <property type="evidence" value="ECO:0007669"/>
    <property type="project" value="InterPro"/>
</dbReference>
<evidence type="ECO:0000259" key="2">
    <source>
        <dbReference type="Pfam" id="PF07488"/>
    </source>
</evidence>
<gene>
    <name evidence="3" type="ORF">Q3V37_23920</name>
</gene>
<dbReference type="Pfam" id="PF07488">
    <property type="entry name" value="Glyco_hydro_67M"/>
    <property type="match status" value="1"/>
</dbReference>
<dbReference type="PANTHER" id="PTHR39207">
    <property type="entry name" value="ALPHA-GLUCURONIDASE A"/>
    <property type="match status" value="1"/>
</dbReference>
<dbReference type="SUPFAM" id="SSF51445">
    <property type="entry name" value="(Trans)glycosidases"/>
    <property type="match status" value="1"/>
</dbReference>
<dbReference type="Gene3D" id="3.20.20.80">
    <property type="entry name" value="Glycosidases"/>
    <property type="match status" value="1"/>
</dbReference>
<dbReference type="GO" id="GO:0046559">
    <property type="term" value="F:alpha-glucuronidase activity"/>
    <property type="evidence" value="ECO:0007669"/>
    <property type="project" value="InterPro"/>
</dbReference>
<proteinExistence type="predicted"/>
<protein>
    <recommendedName>
        <fullName evidence="2">Glycosyl hydrolase family 67 catalytic domain-containing protein</fullName>
    </recommendedName>
</protein>
<dbReference type="PANTHER" id="PTHR39207:SF1">
    <property type="entry name" value="ALPHA-GLUCURONIDASE A"/>
    <property type="match status" value="1"/>
</dbReference>
<dbReference type="GO" id="GO:0005576">
    <property type="term" value="C:extracellular region"/>
    <property type="evidence" value="ECO:0007669"/>
    <property type="project" value="InterPro"/>
</dbReference>
<organism evidence="3 4">
    <name type="scientific">Micromonospora profundi</name>
    <dbReference type="NCBI Taxonomy" id="1420889"/>
    <lineage>
        <taxon>Bacteria</taxon>
        <taxon>Bacillati</taxon>
        <taxon>Actinomycetota</taxon>
        <taxon>Actinomycetes</taxon>
        <taxon>Micromonosporales</taxon>
        <taxon>Micromonosporaceae</taxon>
        <taxon>Micromonospora</taxon>
    </lineage>
</organism>
<reference evidence="3 4" key="1">
    <citation type="submission" date="2023-07" db="EMBL/GenBank/DDBJ databases">
        <title>Micromonospora profundi TRM 95458 converts glycerol to a new osmotic compound.</title>
        <authorList>
            <person name="Lu D."/>
        </authorList>
    </citation>
    <scope>NUCLEOTIDE SEQUENCE [LARGE SCALE GENOMIC DNA]</scope>
    <source>
        <strain evidence="3 4">TRM95458</strain>
    </source>
</reference>
<accession>A0AAJ6HUV3</accession>
<sequence>MGRHDPGGVRAHPRFRRLRGEGGLRGQPGPFTYGRDHADGANLLAEALAPHGGVVHWRAFVYDHHQDWRDRSTDRARAAYDHFTPLDGRFRTNVVLQVKFGPVDFQVREPVSPVLAALPATRVAVEFQVTQEYTGQQRHICHLGPWWSEVLRFAPWGPGGRTIADVATGEKGRAAAWSPLPTPATTRSGPGIRWRRPTCTRSVGSPGIPGSIPGPSSTSG</sequence>
<evidence type="ECO:0000313" key="3">
    <source>
        <dbReference type="EMBL" id="WLS44409.1"/>
    </source>
</evidence>
<keyword evidence="4" id="KW-1185">Reference proteome</keyword>